<dbReference type="NCBIfam" id="NF033539">
    <property type="entry name" value="transpos_IS1380"/>
    <property type="match status" value="1"/>
</dbReference>
<dbReference type="InterPro" id="IPR047960">
    <property type="entry name" value="Transpos_IS1380"/>
</dbReference>
<protein>
    <recommendedName>
        <fullName evidence="1">Transposase DDE domain-containing protein</fullName>
    </recommendedName>
</protein>
<organism evidence="2">
    <name type="scientific">marine sediment metagenome</name>
    <dbReference type="NCBI Taxonomy" id="412755"/>
    <lineage>
        <taxon>unclassified sequences</taxon>
        <taxon>metagenomes</taxon>
        <taxon>ecological metagenomes</taxon>
    </lineage>
</organism>
<dbReference type="Pfam" id="PF13701">
    <property type="entry name" value="DDE_Tnp_1_4"/>
    <property type="match status" value="1"/>
</dbReference>
<feature type="non-terminal residue" evidence="2">
    <location>
        <position position="254"/>
    </location>
</feature>
<feature type="domain" description="Transposase DDE" evidence="1">
    <location>
        <begin position="12"/>
        <end position="254"/>
    </location>
</feature>
<reference evidence="2" key="1">
    <citation type="journal article" date="2015" name="Nature">
        <title>Complex archaea that bridge the gap between prokaryotes and eukaryotes.</title>
        <authorList>
            <person name="Spang A."/>
            <person name="Saw J.H."/>
            <person name="Jorgensen S.L."/>
            <person name="Zaremba-Niedzwiedzka K."/>
            <person name="Martijn J."/>
            <person name="Lind A.E."/>
            <person name="van Eijk R."/>
            <person name="Schleper C."/>
            <person name="Guy L."/>
            <person name="Ettema T.J."/>
        </authorList>
    </citation>
    <scope>NUCLEOTIDE SEQUENCE</scope>
</reference>
<gene>
    <name evidence="2" type="ORF">LCGC14_3095190</name>
</gene>
<name>A0A0F8YGW1_9ZZZZ</name>
<evidence type="ECO:0000313" key="2">
    <source>
        <dbReference type="EMBL" id="KKK53399.1"/>
    </source>
</evidence>
<accession>A0A0F8YGW1</accession>
<sequence>MNETIPYLPGLSPVAGKDIRARFDGGRLSSDGGVLLLREIENGLAIAELLSSCVTDARDPASTTHTHADMIRTRMFAIACGYEDCDDLDVLRFDPAFKLACGRLAETGGDLMSQPTLSRLENTPSWRQLGRMGLSMIDLFCDSFKTVRERIVLDIDDTNDAVHGGQQLALFNAHYDNYCFQPIHIFEAATGKPVLSLLRPGKRPSGKEAAGILRHVVGRIRRNWPGVEITVRGDGHYGTPEVMKLLEDQGCGYI</sequence>
<dbReference type="EMBL" id="LAZR01066525">
    <property type="protein sequence ID" value="KKK53399.1"/>
    <property type="molecule type" value="Genomic_DNA"/>
</dbReference>
<dbReference type="InterPro" id="IPR025668">
    <property type="entry name" value="Tnp_DDE_dom"/>
</dbReference>
<proteinExistence type="predicted"/>
<comment type="caution">
    <text evidence="2">The sequence shown here is derived from an EMBL/GenBank/DDBJ whole genome shotgun (WGS) entry which is preliminary data.</text>
</comment>
<evidence type="ECO:0000259" key="1">
    <source>
        <dbReference type="Pfam" id="PF13701"/>
    </source>
</evidence>
<dbReference type="AlphaFoldDB" id="A0A0F8YGW1"/>